<dbReference type="Pfam" id="PF00313">
    <property type="entry name" value="CSD"/>
    <property type="match status" value="3"/>
</dbReference>
<dbReference type="GO" id="GO:0005737">
    <property type="term" value="C:cytoplasm"/>
    <property type="evidence" value="ECO:0007669"/>
    <property type="project" value="TreeGrafter"/>
</dbReference>
<gene>
    <name evidence="4" type="ORF">IMSHALPRED_003629</name>
</gene>
<dbReference type="EMBL" id="CAJPDT010000182">
    <property type="protein sequence ID" value="CAF9942349.1"/>
    <property type="molecule type" value="Genomic_DNA"/>
</dbReference>
<feature type="domain" description="CSD" evidence="3">
    <location>
        <begin position="238"/>
        <end position="301"/>
    </location>
</feature>
<keyword evidence="1" id="KW-0597">Phosphoprotein</keyword>
<dbReference type="SMART" id="SM00357">
    <property type="entry name" value="CSP"/>
    <property type="match status" value="6"/>
</dbReference>
<dbReference type="PROSITE" id="PS51857">
    <property type="entry name" value="CSD_2"/>
    <property type="match status" value="5"/>
</dbReference>
<protein>
    <recommendedName>
        <fullName evidence="3">CSD domain-containing protein</fullName>
    </recommendedName>
</protein>
<dbReference type="InterPro" id="IPR012340">
    <property type="entry name" value="NA-bd_OB-fold"/>
</dbReference>
<feature type="compositionally biased region" description="Low complexity" evidence="2">
    <location>
        <begin position="556"/>
        <end position="568"/>
    </location>
</feature>
<feature type="domain" description="CSD" evidence="3">
    <location>
        <begin position="4"/>
        <end position="66"/>
    </location>
</feature>
<dbReference type="OrthoDB" id="422005at2759"/>
<dbReference type="CDD" id="cd04458">
    <property type="entry name" value="CSP_CDS"/>
    <property type="match status" value="3"/>
</dbReference>
<dbReference type="GO" id="GO:0043488">
    <property type="term" value="P:regulation of mRNA stability"/>
    <property type="evidence" value="ECO:0007669"/>
    <property type="project" value="TreeGrafter"/>
</dbReference>
<organism evidence="4 5">
    <name type="scientific">Imshaugia aleurites</name>
    <dbReference type="NCBI Taxonomy" id="172621"/>
    <lineage>
        <taxon>Eukaryota</taxon>
        <taxon>Fungi</taxon>
        <taxon>Dikarya</taxon>
        <taxon>Ascomycota</taxon>
        <taxon>Pezizomycotina</taxon>
        <taxon>Lecanoromycetes</taxon>
        <taxon>OSLEUM clade</taxon>
        <taxon>Lecanoromycetidae</taxon>
        <taxon>Lecanorales</taxon>
        <taxon>Lecanorineae</taxon>
        <taxon>Parmeliaceae</taxon>
        <taxon>Imshaugia</taxon>
    </lineage>
</organism>
<sequence length="577" mass="63143">MAERETGTVKKWNEKGFGFIQRDGMGDSIFVHARDTVDRQALIPGSKVSFVFEIDDKGGKAKEVAVEEIAKAVVLDEGPREMGTVKRWNADKGFGFLGRADGQADAFFHKKSFSGSSDPYVGQAVSFVFEEGPKGAAATTVKEEEGGMAVETAVEDEGVREMGTVKRWNAEKGFGFIGRVSGEEDAFFHKKSFSGSDEPYVGQAVSFVFEEGPKGAAAVKVKVEEGGVPEAEEDVGEREMGKVKTWNEEKGFVFIVRCVDATEIFGHKREFPQDVEPRVGQPVSFIYEVTEKGGSAKKIREEESVPDIPFSDEGRDFGTIKNFNVEKGFGFIVARKDGEEYAFIPHSQYRTNADNGPPSVRFFDKALNEVKPEKNTCVSFVREEGDKGPHAKDLRQEDPERVVRVTAKVHYGKVVIYKDPPASKPDSGYGFIVELDKLHLQHPKKHYFHMWEIKTPDEDGGIDLDTIVSFIIVPAKKGFQAADVTIADPPKKEEAEPENEAPSVAMEGMHLGETNAPTSDTTFGGWGNDASETNGTTTETATETTNGGWGNDASETNETTTETATETTDGGWGSGGW</sequence>
<dbReference type="AlphaFoldDB" id="A0A8H3PK22"/>
<dbReference type="InterPro" id="IPR011129">
    <property type="entry name" value="CSD"/>
</dbReference>
<dbReference type="Proteomes" id="UP000664534">
    <property type="component" value="Unassembled WGS sequence"/>
</dbReference>
<dbReference type="Gene3D" id="2.40.50.140">
    <property type="entry name" value="Nucleic acid-binding proteins"/>
    <property type="match status" value="6"/>
</dbReference>
<name>A0A8H3PK22_9LECA</name>
<evidence type="ECO:0000259" key="3">
    <source>
        <dbReference type="PROSITE" id="PS51857"/>
    </source>
</evidence>
<dbReference type="GO" id="GO:0003730">
    <property type="term" value="F:mRNA 3'-UTR binding"/>
    <property type="evidence" value="ECO:0007669"/>
    <property type="project" value="TreeGrafter"/>
</dbReference>
<keyword evidence="5" id="KW-1185">Reference proteome</keyword>
<dbReference type="PANTHER" id="PTHR12962">
    <property type="entry name" value="CALCIUM-REGULATED HEAT STABLE PROTEIN CRHSP-24-RELATED"/>
    <property type="match status" value="1"/>
</dbReference>
<feature type="domain" description="CSD" evidence="3">
    <location>
        <begin position="160"/>
        <end position="223"/>
    </location>
</feature>
<dbReference type="PANTHER" id="PTHR12962:SF1">
    <property type="entry name" value="COLD SHOCK DOMAIN-CONTAINING PROTEIN CG9705"/>
    <property type="match status" value="1"/>
</dbReference>
<evidence type="ECO:0000256" key="1">
    <source>
        <dbReference type="ARBA" id="ARBA00022553"/>
    </source>
</evidence>
<feature type="domain" description="CSD" evidence="3">
    <location>
        <begin position="315"/>
        <end position="396"/>
    </location>
</feature>
<dbReference type="InterPro" id="IPR052069">
    <property type="entry name" value="Ca-reg_mRNA-binding_domain"/>
</dbReference>
<proteinExistence type="predicted"/>
<feature type="compositionally biased region" description="Low complexity" evidence="2">
    <location>
        <begin position="532"/>
        <end position="546"/>
    </location>
</feature>
<feature type="domain" description="CSD" evidence="3">
    <location>
        <begin position="80"/>
        <end position="143"/>
    </location>
</feature>
<evidence type="ECO:0000313" key="5">
    <source>
        <dbReference type="Proteomes" id="UP000664534"/>
    </source>
</evidence>
<feature type="region of interest" description="Disordered" evidence="2">
    <location>
        <begin position="525"/>
        <end position="577"/>
    </location>
</feature>
<accession>A0A8H3PK22</accession>
<evidence type="ECO:0000256" key="2">
    <source>
        <dbReference type="SAM" id="MobiDB-lite"/>
    </source>
</evidence>
<dbReference type="InterPro" id="IPR002059">
    <property type="entry name" value="CSP_DNA-bd"/>
</dbReference>
<dbReference type="SUPFAM" id="SSF50249">
    <property type="entry name" value="Nucleic acid-binding proteins"/>
    <property type="match status" value="6"/>
</dbReference>
<evidence type="ECO:0000313" key="4">
    <source>
        <dbReference type="EMBL" id="CAF9942349.1"/>
    </source>
</evidence>
<comment type="caution">
    <text evidence="4">The sequence shown here is derived from an EMBL/GenBank/DDBJ whole genome shotgun (WGS) entry which is preliminary data.</text>
</comment>
<reference evidence="4" key="1">
    <citation type="submission" date="2021-03" db="EMBL/GenBank/DDBJ databases">
        <authorList>
            <person name="Tagirdzhanova G."/>
        </authorList>
    </citation>
    <scope>NUCLEOTIDE SEQUENCE</scope>
</reference>